<evidence type="ECO:0000256" key="5">
    <source>
        <dbReference type="ARBA" id="ARBA00023014"/>
    </source>
</evidence>
<dbReference type="EMBL" id="QPJY01000001">
    <property type="protein sequence ID" value="RCX32802.1"/>
    <property type="molecule type" value="Genomic_DNA"/>
</dbReference>
<keyword evidence="8" id="KW-1185">Reference proteome</keyword>
<protein>
    <submittedName>
        <fullName evidence="7">Radical SAM family protein</fullName>
    </submittedName>
</protein>
<evidence type="ECO:0000256" key="2">
    <source>
        <dbReference type="ARBA" id="ARBA00022691"/>
    </source>
</evidence>
<dbReference type="GO" id="GO:0046872">
    <property type="term" value="F:metal ion binding"/>
    <property type="evidence" value="ECO:0007669"/>
    <property type="project" value="UniProtKB-KW"/>
</dbReference>
<dbReference type="InterPro" id="IPR050377">
    <property type="entry name" value="Radical_SAM_PqqE_MftC-like"/>
</dbReference>
<dbReference type="SFLD" id="SFLDG01067">
    <property type="entry name" value="SPASM/twitch_domain_containing"/>
    <property type="match status" value="1"/>
</dbReference>
<dbReference type="Proteomes" id="UP000252707">
    <property type="component" value="Unassembled WGS sequence"/>
</dbReference>
<organism evidence="7 8">
    <name type="scientific">Thioalbus denitrificans</name>
    <dbReference type="NCBI Taxonomy" id="547122"/>
    <lineage>
        <taxon>Bacteria</taxon>
        <taxon>Pseudomonadati</taxon>
        <taxon>Pseudomonadota</taxon>
        <taxon>Gammaproteobacteria</taxon>
        <taxon>Chromatiales</taxon>
        <taxon>Ectothiorhodospiraceae</taxon>
        <taxon>Thioalbus</taxon>
    </lineage>
</organism>
<evidence type="ECO:0000313" key="7">
    <source>
        <dbReference type="EMBL" id="RCX32802.1"/>
    </source>
</evidence>
<dbReference type="PROSITE" id="PS51918">
    <property type="entry name" value="RADICAL_SAM"/>
    <property type="match status" value="1"/>
</dbReference>
<comment type="cofactor">
    <cofactor evidence="1">
        <name>[4Fe-4S] cluster</name>
        <dbReference type="ChEBI" id="CHEBI:49883"/>
    </cofactor>
</comment>
<dbReference type="CDD" id="cd01335">
    <property type="entry name" value="Radical_SAM"/>
    <property type="match status" value="1"/>
</dbReference>
<dbReference type="GO" id="GO:0051536">
    <property type="term" value="F:iron-sulfur cluster binding"/>
    <property type="evidence" value="ECO:0007669"/>
    <property type="project" value="UniProtKB-KW"/>
</dbReference>
<evidence type="ECO:0000256" key="1">
    <source>
        <dbReference type="ARBA" id="ARBA00001966"/>
    </source>
</evidence>
<name>A0A369CFF5_9GAMM</name>
<dbReference type="InterPro" id="IPR013785">
    <property type="entry name" value="Aldolase_TIM"/>
</dbReference>
<dbReference type="PANTHER" id="PTHR11228">
    <property type="entry name" value="RADICAL SAM DOMAIN PROTEIN"/>
    <property type="match status" value="1"/>
</dbReference>
<dbReference type="OrthoDB" id="7690664at2"/>
<keyword evidence="3" id="KW-0479">Metal-binding</keyword>
<evidence type="ECO:0000313" key="8">
    <source>
        <dbReference type="Proteomes" id="UP000252707"/>
    </source>
</evidence>
<keyword evidence="2" id="KW-0949">S-adenosyl-L-methionine</keyword>
<dbReference type="RefSeq" id="WP_114277707.1">
    <property type="nucleotide sequence ID" value="NZ_QPJY01000001.1"/>
</dbReference>
<dbReference type="AlphaFoldDB" id="A0A369CFF5"/>
<feature type="domain" description="Radical SAM core" evidence="6">
    <location>
        <begin position="31"/>
        <end position="231"/>
    </location>
</feature>
<dbReference type="Pfam" id="PF04055">
    <property type="entry name" value="Radical_SAM"/>
    <property type="match status" value="1"/>
</dbReference>
<evidence type="ECO:0000256" key="3">
    <source>
        <dbReference type="ARBA" id="ARBA00022723"/>
    </source>
</evidence>
<dbReference type="Gene3D" id="3.20.20.70">
    <property type="entry name" value="Aldolase class I"/>
    <property type="match status" value="1"/>
</dbReference>
<gene>
    <name evidence="7" type="ORF">DFQ59_101100</name>
</gene>
<comment type="caution">
    <text evidence="7">The sequence shown here is derived from an EMBL/GenBank/DDBJ whole genome shotgun (WGS) entry which is preliminary data.</text>
</comment>
<dbReference type="GO" id="GO:0003824">
    <property type="term" value="F:catalytic activity"/>
    <property type="evidence" value="ECO:0007669"/>
    <property type="project" value="InterPro"/>
</dbReference>
<evidence type="ECO:0000256" key="4">
    <source>
        <dbReference type="ARBA" id="ARBA00023004"/>
    </source>
</evidence>
<sequence length="304" mass="34392">MANPAAGSGNGKLSRLLDYSSTAWAFLVARRNRPFILGLVITDICNLACRHCRVANVHNASMTLEEVRGHLQRQYDRGVRYLYLEGGEPYLWRDGDRRLPDIVRLARRIGYYRVHVYTNGTVPLDESPDFTWVSIDGLGETFRTIRGIPVDHVLDHLRRFKGRGGIVYTVNTLNRGHTGEFLEFMQREFPGRRVMFYLHTPYYGKDELLLSRAQRRETIETLIAHKRAGLPVMNSKAGLRALASGNYFHPTNLWKVIDTTGEYPCCRAIGNPEVCAECGYATCAEIVLARNGRIGPVVGLLGMY</sequence>
<dbReference type="SUPFAM" id="SSF102114">
    <property type="entry name" value="Radical SAM enzymes"/>
    <property type="match status" value="1"/>
</dbReference>
<proteinExistence type="predicted"/>
<accession>A0A369CFF5</accession>
<dbReference type="InterPro" id="IPR058240">
    <property type="entry name" value="rSAM_sf"/>
</dbReference>
<evidence type="ECO:0000259" key="6">
    <source>
        <dbReference type="PROSITE" id="PS51918"/>
    </source>
</evidence>
<dbReference type="InterPro" id="IPR007197">
    <property type="entry name" value="rSAM"/>
</dbReference>
<keyword evidence="4" id="KW-0408">Iron</keyword>
<keyword evidence="5" id="KW-0411">Iron-sulfur</keyword>
<dbReference type="SFLD" id="SFLDS00029">
    <property type="entry name" value="Radical_SAM"/>
    <property type="match status" value="1"/>
</dbReference>
<dbReference type="PANTHER" id="PTHR11228:SF7">
    <property type="entry name" value="PQQA PEPTIDE CYCLASE"/>
    <property type="match status" value="1"/>
</dbReference>
<reference evidence="7 8" key="1">
    <citation type="submission" date="2018-07" db="EMBL/GenBank/DDBJ databases">
        <title>Genomic Encyclopedia of Type Strains, Phase IV (KMG-IV): sequencing the most valuable type-strain genomes for metagenomic binning, comparative biology and taxonomic classification.</title>
        <authorList>
            <person name="Goeker M."/>
        </authorList>
    </citation>
    <scope>NUCLEOTIDE SEQUENCE [LARGE SCALE GENOMIC DNA]</scope>
    <source>
        <strain evidence="7 8">DSM 26407</strain>
    </source>
</reference>